<dbReference type="PANTHER" id="PTHR43532">
    <property type="entry name" value="GLUCOSE-1-PHOSPHATE THYMIDYLYLTRANSFERASE"/>
    <property type="match status" value="1"/>
</dbReference>
<name>A0A1W1IAU1_9BACT</name>
<dbReference type="AlphaFoldDB" id="A0A1W1IAU1"/>
<dbReference type="Proteomes" id="UP000192042">
    <property type="component" value="Chromosome I"/>
</dbReference>
<dbReference type="RefSeq" id="WP_080888076.1">
    <property type="nucleotide sequence ID" value="NZ_LT828648.1"/>
</dbReference>
<keyword evidence="1 4" id="KW-0808">Transferase</keyword>
<gene>
    <name evidence="4" type="ORF">NSJP_3726</name>
</gene>
<dbReference type="STRING" id="1325564.NSJP_3726"/>
<dbReference type="EC" id="2.7.7.-" evidence="4"/>
<evidence type="ECO:0000256" key="2">
    <source>
        <dbReference type="ARBA" id="ARBA00022695"/>
    </source>
</evidence>
<keyword evidence="5" id="KW-1185">Reference proteome</keyword>
<keyword evidence="2 4" id="KW-0548">Nucleotidyltransferase</keyword>
<evidence type="ECO:0000256" key="1">
    <source>
        <dbReference type="ARBA" id="ARBA00022679"/>
    </source>
</evidence>
<keyword evidence="3" id="KW-0460">Magnesium</keyword>
<dbReference type="SUPFAM" id="SSF53448">
    <property type="entry name" value="Nucleotide-diphospho-sugar transferases"/>
    <property type="match status" value="1"/>
</dbReference>
<dbReference type="InterPro" id="IPR029044">
    <property type="entry name" value="Nucleotide-diphossugar_trans"/>
</dbReference>
<organism evidence="4 5">
    <name type="scientific">Nitrospira japonica</name>
    <dbReference type="NCBI Taxonomy" id="1325564"/>
    <lineage>
        <taxon>Bacteria</taxon>
        <taxon>Pseudomonadati</taxon>
        <taxon>Nitrospirota</taxon>
        <taxon>Nitrospiria</taxon>
        <taxon>Nitrospirales</taxon>
        <taxon>Nitrospiraceae</taxon>
        <taxon>Nitrospira</taxon>
    </lineage>
</organism>
<dbReference type="KEGG" id="nja:NSJP_3726"/>
<dbReference type="PANTHER" id="PTHR43532:SF1">
    <property type="entry name" value="GLUCOSE-1-PHOSPHATE THYMIDYLYLTRANSFERASE 1"/>
    <property type="match status" value="1"/>
</dbReference>
<dbReference type="GO" id="GO:0008879">
    <property type="term" value="F:glucose-1-phosphate thymidylyltransferase activity"/>
    <property type="evidence" value="ECO:0007669"/>
    <property type="project" value="InterPro"/>
</dbReference>
<evidence type="ECO:0000313" key="4">
    <source>
        <dbReference type="EMBL" id="SLM49893.1"/>
    </source>
</evidence>
<reference evidence="4 5" key="1">
    <citation type="submission" date="2017-03" db="EMBL/GenBank/DDBJ databases">
        <authorList>
            <person name="Afonso C.L."/>
            <person name="Miller P.J."/>
            <person name="Scott M.A."/>
            <person name="Spackman E."/>
            <person name="Goraichik I."/>
            <person name="Dimitrov K.M."/>
            <person name="Suarez D.L."/>
            <person name="Swayne D.E."/>
        </authorList>
    </citation>
    <scope>NUCLEOTIDE SEQUENCE [LARGE SCALE GENOMIC DNA]</scope>
    <source>
        <strain evidence="4">Genome sequencing of Nitrospira japonica strain NJ11</strain>
    </source>
</reference>
<protein>
    <submittedName>
        <fullName evidence="4">Putative Nucleotidyl transferase, Glucose-1-phosphate thymidylyltransferase</fullName>
        <ecNumber evidence="4">2.7.7.-</ecNumber>
    </submittedName>
</protein>
<accession>A0A1W1IAU1</accession>
<dbReference type="Gene3D" id="3.90.550.10">
    <property type="entry name" value="Spore Coat Polysaccharide Biosynthesis Protein SpsA, Chain A"/>
    <property type="match status" value="1"/>
</dbReference>
<dbReference type="OrthoDB" id="9801899at2"/>
<evidence type="ECO:0000256" key="3">
    <source>
        <dbReference type="ARBA" id="ARBA00022842"/>
    </source>
</evidence>
<evidence type="ECO:0000313" key="5">
    <source>
        <dbReference type="Proteomes" id="UP000192042"/>
    </source>
</evidence>
<sequence>MSETTSCDDAGEVVGLIPAAGLATRLQPLPCSKELLPIECVRDERSGLARPKVASEYLLDKFRAAGIAKAFWVIRSGKWDIPNYFRDGASMGMSMAYVVISDSLGPPDTIDRAYPLVSRYRIAFGFPDILFGPSDVYARLIQRQERTGAAVVLGLHRIAEVRTWDMVETDEDGLVRRIEMKPASTMLSYGWGCAVWTGVFTEFLHRFLRSPETTRDFSRLTSKANDPGGDVAMGVVLQAALTAGIPVQSVHLPGESPLDIGTPENLAKAMREGGRG</sequence>
<proteinExistence type="predicted"/>
<dbReference type="InterPro" id="IPR005907">
    <property type="entry name" value="G1P_thy_trans_s"/>
</dbReference>
<dbReference type="EMBL" id="LT828648">
    <property type="protein sequence ID" value="SLM49893.1"/>
    <property type="molecule type" value="Genomic_DNA"/>
</dbReference>